<dbReference type="Proteomes" id="UP000198644">
    <property type="component" value="Unassembled WGS sequence"/>
</dbReference>
<reference evidence="1 2" key="1">
    <citation type="submission" date="2016-10" db="EMBL/GenBank/DDBJ databases">
        <authorList>
            <person name="de Groot N.N."/>
        </authorList>
    </citation>
    <scope>NUCLEOTIDE SEQUENCE [LARGE SCALE GENOMIC DNA]</scope>
    <source>
        <strain evidence="1 2">CGMCC 1.9167</strain>
    </source>
</reference>
<organism evidence="1 2">
    <name type="scientific">Marinobacter daqiaonensis</name>
    <dbReference type="NCBI Taxonomy" id="650891"/>
    <lineage>
        <taxon>Bacteria</taxon>
        <taxon>Pseudomonadati</taxon>
        <taxon>Pseudomonadota</taxon>
        <taxon>Gammaproteobacteria</taxon>
        <taxon>Pseudomonadales</taxon>
        <taxon>Marinobacteraceae</taxon>
        <taxon>Marinobacter</taxon>
    </lineage>
</organism>
<dbReference type="Gene3D" id="3.40.630.30">
    <property type="match status" value="1"/>
</dbReference>
<dbReference type="SUPFAM" id="SSF55729">
    <property type="entry name" value="Acyl-CoA N-acyltransferases (Nat)"/>
    <property type="match status" value="1"/>
</dbReference>
<dbReference type="AlphaFoldDB" id="A0A1I6HLY3"/>
<evidence type="ECO:0008006" key="3">
    <source>
        <dbReference type="Google" id="ProtNLM"/>
    </source>
</evidence>
<dbReference type="PANTHER" id="PTHR47017:SF1">
    <property type="entry name" value="ACYL-COA"/>
    <property type="match status" value="1"/>
</dbReference>
<dbReference type="STRING" id="650891.SAMN05216203_1332"/>
<dbReference type="InterPro" id="IPR007434">
    <property type="entry name" value="FemAB-like"/>
</dbReference>
<dbReference type="InterPro" id="IPR016181">
    <property type="entry name" value="Acyl_CoA_acyltransferase"/>
</dbReference>
<evidence type="ECO:0000313" key="1">
    <source>
        <dbReference type="EMBL" id="SFR55290.1"/>
    </source>
</evidence>
<sequence>MAAAFMLLDPMAEHPAPIGLDITTVNDIREIGREDWQRFAGETNPLVGYDFLEALEASGCVTRETGWQSSHLKLYRDGRWIGVAPAYRKYHSMGEYVFDWAWADAWQRHGVPYYPKLLIAVPFTPCQGPRLLLSDADRDSLDGQQLHQVLDTLLERLQVHSWHLLFPDQRDQEILAAPGSLRRTGCQFHWFNDHYRSFDDFLARLTSRKRKSIRKERRLVAEQGIGFREWRGDELPDDVLDDFFLFYSATYLKRGQRPYLNLLFFRLLAERLGPRLRILTATRGGQRIAAALFIMGEDTLFGRYWGCLEEYSHLHFETCYYQGIDLAIREGLARFDAGAQGEHKLVRGFEPVITHSWHNVAHPGFREAVARFCEEEASEVRAYREAALEALPFRQEDS</sequence>
<dbReference type="PANTHER" id="PTHR47017">
    <property type="entry name" value="ACYL-COA"/>
    <property type="match status" value="1"/>
</dbReference>
<dbReference type="Pfam" id="PF04339">
    <property type="entry name" value="FemAB_like"/>
    <property type="match status" value="1"/>
</dbReference>
<proteinExistence type="predicted"/>
<keyword evidence="2" id="KW-1185">Reference proteome</keyword>
<evidence type="ECO:0000313" key="2">
    <source>
        <dbReference type="Proteomes" id="UP000198644"/>
    </source>
</evidence>
<name>A0A1I6HLY3_9GAMM</name>
<dbReference type="EMBL" id="FOYW01000001">
    <property type="protein sequence ID" value="SFR55290.1"/>
    <property type="molecule type" value="Genomic_DNA"/>
</dbReference>
<accession>A0A1I6HLY3</accession>
<gene>
    <name evidence="1" type="ORF">SAMN05216203_1332</name>
</gene>
<protein>
    <recommendedName>
        <fullName evidence="3">N-acetyltransferase</fullName>
    </recommendedName>
</protein>